<evidence type="ECO:0000313" key="3">
    <source>
        <dbReference type="EMBL" id="QKD82404.1"/>
    </source>
</evidence>
<dbReference type="KEGG" id="theu:HPC62_09615"/>
<proteinExistence type="predicted"/>
<keyword evidence="2" id="KW-1133">Transmembrane helix</keyword>
<organism evidence="3 4">
    <name type="scientific">Thermoleptolyngbya sichuanensis A183</name>
    <dbReference type="NCBI Taxonomy" id="2737172"/>
    <lineage>
        <taxon>Bacteria</taxon>
        <taxon>Bacillati</taxon>
        <taxon>Cyanobacteriota</taxon>
        <taxon>Cyanophyceae</taxon>
        <taxon>Oculatellales</taxon>
        <taxon>Oculatellaceae</taxon>
        <taxon>Thermoleptolyngbya</taxon>
        <taxon>Thermoleptolyngbya sichuanensis</taxon>
    </lineage>
</organism>
<keyword evidence="4" id="KW-1185">Reference proteome</keyword>
<evidence type="ECO:0000256" key="2">
    <source>
        <dbReference type="SAM" id="Phobius"/>
    </source>
</evidence>
<protein>
    <submittedName>
        <fullName evidence="3">Uncharacterized protein</fullName>
    </submittedName>
</protein>
<sequence>MSDKELVQKSNVLIKVGGLLGALAVVTTSLATIVKDSSTIWEKLPFEAVPETKSSLSLSSPNPQLNQPQNKENVSKTPFPSERYEYEEDGKTRAFFRVSDVVWKEENEFGKEINTFKEIARDSDFITLYDKSRDMRVKIPIEGGQVLITWPERNWVDLQYRYVAKKSSTN</sequence>
<dbReference type="AlphaFoldDB" id="A0A6M8B611"/>
<name>A0A6M8B611_9CYAN</name>
<evidence type="ECO:0000313" key="4">
    <source>
        <dbReference type="Proteomes" id="UP000505210"/>
    </source>
</evidence>
<dbReference type="Proteomes" id="UP000505210">
    <property type="component" value="Chromosome"/>
</dbReference>
<feature type="region of interest" description="Disordered" evidence="1">
    <location>
        <begin position="53"/>
        <end position="81"/>
    </location>
</feature>
<feature type="compositionally biased region" description="Low complexity" evidence="1">
    <location>
        <begin position="54"/>
        <end position="70"/>
    </location>
</feature>
<dbReference type="RefSeq" id="WP_172355173.1">
    <property type="nucleotide sequence ID" value="NZ_CP053661.1"/>
</dbReference>
<evidence type="ECO:0000256" key="1">
    <source>
        <dbReference type="SAM" id="MobiDB-lite"/>
    </source>
</evidence>
<dbReference type="EMBL" id="CP053661">
    <property type="protein sequence ID" value="QKD82404.1"/>
    <property type="molecule type" value="Genomic_DNA"/>
</dbReference>
<feature type="transmembrane region" description="Helical" evidence="2">
    <location>
        <begin position="12"/>
        <end position="34"/>
    </location>
</feature>
<gene>
    <name evidence="3" type="ORF">HPC62_09615</name>
</gene>
<accession>A0A6M8B611</accession>
<reference evidence="3 4" key="1">
    <citation type="submission" date="2020-05" db="EMBL/GenBank/DDBJ databases">
        <title>Complete genome sequence of of a novel Thermoleptolyngbya strain isolated from hot springs of Ganzi, Sichuan China.</title>
        <authorList>
            <person name="Tang J."/>
            <person name="Daroch M."/>
            <person name="Li L."/>
            <person name="Waleron K."/>
            <person name="Waleron M."/>
            <person name="Waleron M."/>
        </authorList>
    </citation>
    <scope>NUCLEOTIDE SEQUENCE [LARGE SCALE GENOMIC DNA]</scope>
    <source>
        <strain evidence="3 4">PKUAC-SCTA183</strain>
    </source>
</reference>
<keyword evidence="2" id="KW-0472">Membrane</keyword>
<keyword evidence="2" id="KW-0812">Transmembrane</keyword>